<proteinExistence type="predicted"/>
<organism evidence="1 2">
    <name type="scientific">Polymorphospora lycopeni</name>
    <dbReference type="NCBI Taxonomy" id="3140240"/>
    <lineage>
        <taxon>Bacteria</taxon>
        <taxon>Bacillati</taxon>
        <taxon>Actinomycetota</taxon>
        <taxon>Actinomycetes</taxon>
        <taxon>Micromonosporales</taxon>
        <taxon>Micromonosporaceae</taxon>
        <taxon>Polymorphospora</taxon>
    </lineage>
</organism>
<name>A0ABV5CYR0_9ACTN</name>
<evidence type="ECO:0000313" key="2">
    <source>
        <dbReference type="Proteomes" id="UP001582793"/>
    </source>
</evidence>
<reference evidence="1 2" key="1">
    <citation type="submission" date="2024-04" db="EMBL/GenBank/DDBJ databases">
        <title>Polymorphospora sp. isolated from Baiyangdian Lake in Xiong'an New Area.</title>
        <authorList>
            <person name="Zhang X."/>
            <person name="Liu J."/>
        </authorList>
    </citation>
    <scope>NUCLEOTIDE SEQUENCE [LARGE SCALE GENOMIC DNA]</scope>
    <source>
        <strain evidence="1 2">2-325</strain>
    </source>
</reference>
<gene>
    <name evidence="1" type="ORF">AAFH96_28210</name>
</gene>
<evidence type="ECO:0000313" key="1">
    <source>
        <dbReference type="EMBL" id="MFB6396956.1"/>
    </source>
</evidence>
<keyword evidence="2" id="KW-1185">Reference proteome</keyword>
<protein>
    <submittedName>
        <fullName evidence="1">Uncharacterized protein</fullName>
    </submittedName>
</protein>
<dbReference type="EMBL" id="JBCGDC010000116">
    <property type="protein sequence ID" value="MFB6396956.1"/>
    <property type="molecule type" value="Genomic_DNA"/>
</dbReference>
<dbReference type="RefSeq" id="WP_375736211.1">
    <property type="nucleotide sequence ID" value="NZ_JBCGDC010000116.1"/>
</dbReference>
<sequence>MRVMDLVEPVEDTETDLITALQLVLENSWRMDAYAREADRAGDAELAGWLRGVRDDGERAGDRGKVLLAHRLDRAGR</sequence>
<comment type="caution">
    <text evidence="1">The sequence shown here is derived from an EMBL/GenBank/DDBJ whole genome shotgun (WGS) entry which is preliminary data.</text>
</comment>
<accession>A0ABV5CYR0</accession>
<dbReference type="Proteomes" id="UP001582793">
    <property type="component" value="Unassembled WGS sequence"/>
</dbReference>